<evidence type="ECO:0000313" key="8">
    <source>
        <dbReference type="Proteomes" id="UP000214973"/>
    </source>
</evidence>
<evidence type="ECO:0000313" key="7">
    <source>
        <dbReference type="EMBL" id="SNV59820.1"/>
    </source>
</evidence>
<evidence type="ECO:0000256" key="2">
    <source>
        <dbReference type="ARBA" id="ARBA00005080"/>
    </source>
</evidence>
<dbReference type="UniPathway" id="UPA00848">
    <property type="reaction ID" value="UER00151"/>
</dbReference>
<dbReference type="EMBL" id="LT906470">
    <property type="protein sequence ID" value="SNV59820.1"/>
    <property type="molecule type" value="Genomic_DNA"/>
</dbReference>
<dbReference type="InterPro" id="IPR043133">
    <property type="entry name" value="GTP-CH-I_C/QueF"/>
</dbReference>
<keyword evidence="5" id="KW-0862">Zinc</keyword>
<dbReference type="InterPro" id="IPR001474">
    <property type="entry name" value="GTP_CycHdrlase_I"/>
</dbReference>
<proteinExistence type="inferred from homology"/>
<feature type="domain" description="GTP cyclohydrolase I" evidence="6">
    <location>
        <begin position="7"/>
        <end position="181"/>
    </location>
</feature>
<comment type="pathway">
    <text evidence="2 5">Cofactor biosynthesis; 7,8-dihydroneopterin triphosphate biosynthesis; 7,8-dihydroneopterin triphosphate from GTP: step 1/1.</text>
</comment>
<feature type="binding site" evidence="5">
    <location>
        <position position="74"/>
    </location>
    <ligand>
        <name>Zn(2+)</name>
        <dbReference type="ChEBI" id="CHEBI:29105"/>
    </ligand>
</feature>
<dbReference type="PANTHER" id="PTHR11109">
    <property type="entry name" value="GTP CYCLOHYDROLASE I"/>
    <property type="match status" value="1"/>
</dbReference>
<feature type="binding site" evidence="5">
    <location>
        <position position="77"/>
    </location>
    <ligand>
        <name>Zn(2+)</name>
        <dbReference type="ChEBI" id="CHEBI:29105"/>
    </ligand>
</feature>
<evidence type="ECO:0000256" key="3">
    <source>
        <dbReference type="ARBA" id="ARBA00022563"/>
    </source>
</evidence>
<dbReference type="Pfam" id="PF01227">
    <property type="entry name" value="GTP_cyclohydroI"/>
    <property type="match status" value="1"/>
</dbReference>
<evidence type="ECO:0000256" key="1">
    <source>
        <dbReference type="ARBA" id="ARBA00001052"/>
    </source>
</evidence>
<dbReference type="NCBIfam" id="NF006826">
    <property type="entry name" value="PRK09347.1-3"/>
    <property type="match status" value="1"/>
</dbReference>
<reference evidence="7 8" key="1">
    <citation type="submission" date="2017-06" db="EMBL/GenBank/DDBJ databases">
        <authorList>
            <consortium name="Pathogen Informatics"/>
        </authorList>
    </citation>
    <scope>NUCLEOTIDE SEQUENCE [LARGE SCALE GENOMIC DNA]</scope>
    <source>
        <strain evidence="7 8">NCTC12018</strain>
    </source>
</reference>
<dbReference type="RefSeq" id="WP_095065464.1">
    <property type="nucleotide sequence ID" value="NZ_LT906470.1"/>
</dbReference>
<evidence type="ECO:0000256" key="4">
    <source>
        <dbReference type="ARBA" id="ARBA00022801"/>
    </source>
</evidence>
<gene>
    <name evidence="7" type="primary">folE_1</name>
    <name evidence="5" type="synonym">folE</name>
    <name evidence="7" type="ORF">SAMEA44547418_00512</name>
</gene>
<dbReference type="Gene3D" id="3.30.1130.10">
    <property type="match status" value="1"/>
</dbReference>
<comment type="similarity">
    <text evidence="5">Belongs to the GTP cyclohydrolase I family.</text>
</comment>
<dbReference type="InterPro" id="IPR020602">
    <property type="entry name" value="GTP_CycHdrlase_I_dom"/>
</dbReference>
<dbReference type="KEGG" id="vrm:44547418_00512"/>
<evidence type="ECO:0000256" key="5">
    <source>
        <dbReference type="HAMAP-Rule" id="MF_00223"/>
    </source>
</evidence>
<comment type="catalytic activity">
    <reaction evidence="1 5">
        <text>GTP + H2O = 7,8-dihydroneopterin 3'-triphosphate + formate + H(+)</text>
        <dbReference type="Rhea" id="RHEA:17473"/>
        <dbReference type="ChEBI" id="CHEBI:15377"/>
        <dbReference type="ChEBI" id="CHEBI:15378"/>
        <dbReference type="ChEBI" id="CHEBI:15740"/>
        <dbReference type="ChEBI" id="CHEBI:37565"/>
        <dbReference type="ChEBI" id="CHEBI:58462"/>
        <dbReference type="EC" id="3.5.4.16"/>
    </reaction>
</comment>
<comment type="subunit">
    <text evidence="5">Homopolymer.</text>
</comment>
<keyword evidence="5" id="KW-0342">GTP-binding</keyword>
<keyword evidence="8" id="KW-1185">Reference proteome</keyword>
<protein>
    <recommendedName>
        <fullName evidence="5">GTP cyclohydrolase 1</fullName>
        <ecNumber evidence="5">3.5.4.16</ecNumber>
    </recommendedName>
    <alternativeName>
        <fullName evidence="5">GTP cyclohydrolase I</fullName>
        <shortName evidence="5">GTP-CH-I</shortName>
    </alternativeName>
</protein>
<dbReference type="SUPFAM" id="SSF55620">
    <property type="entry name" value="Tetrahydrobiopterin biosynthesis enzymes-like"/>
    <property type="match status" value="1"/>
</dbReference>
<dbReference type="GO" id="GO:0006729">
    <property type="term" value="P:tetrahydrobiopterin biosynthetic process"/>
    <property type="evidence" value="ECO:0007669"/>
    <property type="project" value="TreeGrafter"/>
</dbReference>
<dbReference type="GO" id="GO:0008270">
    <property type="term" value="F:zinc ion binding"/>
    <property type="evidence" value="ECO:0007669"/>
    <property type="project" value="UniProtKB-UniRule"/>
</dbReference>
<accession>A0A239YM55</accession>
<dbReference type="FunFam" id="3.30.1130.10:FF:000001">
    <property type="entry name" value="GTP cyclohydrolase 1"/>
    <property type="match status" value="1"/>
</dbReference>
<dbReference type="Proteomes" id="UP000214973">
    <property type="component" value="Chromosome 1"/>
</dbReference>
<dbReference type="GO" id="GO:0046654">
    <property type="term" value="P:tetrahydrofolate biosynthetic process"/>
    <property type="evidence" value="ECO:0007669"/>
    <property type="project" value="UniProtKB-UniRule"/>
</dbReference>
<keyword evidence="4 5" id="KW-0378">Hydrolase</keyword>
<dbReference type="GO" id="GO:0003934">
    <property type="term" value="F:GTP cyclohydrolase I activity"/>
    <property type="evidence" value="ECO:0007669"/>
    <property type="project" value="UniProtKB-UniRule"/>
</dbReference>
<evidence type="ECO:0000259" key="6">
    <source>
        <dbReference type="Pfam" id="PF01227"/>
    </source>
</evidence>
<dbReference type="EC" id="3.5.4.16" evidence="5"/>
<dbReference type="GO" id="GO:0006730">
    <property type="term" value="P:one-carbon metabolic process"/>
    <property type="evidence" value="ECO:0007669"/>
    <property type="project" value="UniProtKB-UniRule"/>
</dbReference>
<dbReference type="PANTHER" id="PTHR11109:SF7">
    <property type="entry name" value="GTP CYCLOHYDROLASE 1"/>
    <property type="match status" value="1"/>
</dbReference>
<name>A0A239YM55_9FIRM</name>
<sequence>MNQRAKDGIKQFLQALSVDTEAPELEKTPSRVTELYGELFSGVGMDTKSAWGDTFTADYKGLVALSGIPFYSMCEHHLLPFFGTVDIVYQPKDGCVAGLSKFQDVVNILSRRPQLQERLTSELADAIMNDLSAHGVFVRITSTQLCMLIKGTMQQDSKVITLESRGVLDETGTLRDEALAMLGGGQADV</sequence>
<dbReference type="InterPro" id="IPR018234">
    <property type="entry name" value="GTP_CycHdrlase_I_CS"/>
</dbReference>
<dbReference type="AlphaFoldDB" id="A0A239YM55"/>
<dbReference type="HAMAP" id="MF_00223">
    <property type="entry name" value="FolE"/>
    <property type="match status" value="1"/>
</dbReference>
<dbReference type="InterPro" id="IPR043134">
    <property type="entry name" value="GTP-CH-I_N"/>
</dbReference>
<dbReference type="Gene3D" id="1.10.286.10">
    <property type="match status" value="1"/>
</dbReference>
<keyword evidence="5" id="KW-0547">Nucleotide-binding</keyword>
<keyword evidence="5" id="KW-0479">Metal-binding</keyword>
<dbReference type="GO" id="GO:0005525">
    <property type="term" value="F:GTP binding"/>
    <property type="evidence" value="ECO:0007669"/>
    <property type="project" value="UniProtKB-KW"/>
</dbReference>
<dbReference type="GO" id="GO:0005737">
    <property type="term" value="C:cytoplasm"/>
    <property type="evidence" value="ECO:0007669"/>
    <property type="project" value="TreeGrafter"/>
</dbReference>
<feature type="binding site" evidence="5">
    <location>
        <position position="146"/>
    </location>
    <ligand>
        <name>Zn(2+)</name>
        <dbReference type="ChEBI" id="CHEBI:29105"/>
    </ligand>
</feature>
<keyword evidence="3 5" id="KW-0554">One-carbon metabolism</keyword>
<dbReference type="PROSITE" id="PS00860">
    <property type="entry name" value="GTP_CYCLOHYDROL_1_2"/>
    <property type="match status" value="1"/>
</dbReference>
<organism evidence="7 8">
    <name type="scientific">Veillonella rodentium</name>
    <dbReference type="NCBI Taxonomy" id="248315"/>
    <lineage>
        <taxon>Bacteria</taxon>
        <taxon>Bacillati</taxon>
        <taxon>Bacillota</taxon>
        <taxon>Negativicutes</taxon>
        <taxon>Veillonellales</taxon>
        <taxon>Veillonellaceae</taxon>
        <taxon>Veillonella</taxon>
    </lineage>
</organism>